<reference evidence="1 2" key="1">
    <citation type="submission" date="2018-08" db="EMBL/GenBank/DDBJ databases">
        <authorList>
            <consortium name="NARMS: The National Antimicrobial Resistance Monitoring System"/>
        </authorList>
    </citation>
    <scope>NUCLEOTIDE SEQUENCE [LARGE SCALE GENOMIC DNA]</scope>
    <source>
        <strain evidence="1 2">FSIS11705178</strain>
    </source>
</reference>
<comment type="caution">
    <text evidence="1">The sequence shown here is derived from an EMBL/GenBank/DDBJ whole genome shotgun (WGS) entry which is preliminary data.</text>
</comment>
<dbReference type="AlphaFoldDB" id="A0A827BBE6"/>
<sequence>MILSRYVGTPPRDGEDRKIQGGPLYLDIIDLIDECDTLPWTRRCIRDVQSLSLDADDIKSMVIKAVTKGRFLGSEWCQGSKPGVWAACDAYSFEHSFWCQAMHKELNNEFYIKFFVNITGNVVLTVSLHLSN</sequence>
<evidence type="ECO:0000313" key="2">
    <source>
        <dbReference type="Proteomes" id="UP000538406"/>
    </source>
</evidence>
<evidence type="ECO:0000313" key="1">
    <source>
        <dbReference type="EMBL" id="EFC3527262.1"/>
    </source>
</evidence>
<dbReference type="Proteomes" id="UP000538406">
    <property type="component" value="Unassembled WGS sequence"/>
</dbReference>
<name>A0A827BBE6_ECOLX</name>
<proteinExistence type="predicted"/>
<dbReference type="RefSeq" id="WP_024222007.1">
    <property type="nucleotide sequence ID" value="NZ_BGGL01000133.1"/>
</dbReference>
<organism evidence="1 2">
    <name type="scientific">Escherichia coli</name>
    <dbReference type="NCBI Taxonomy" id="562"/>
    <lineage>
        <taxon>Bacteria</taxon>
        <taxon>Pseudomonadati</taxon>
        <taxon>Pseudomonadota</taxon>
        <taxon>Gammaproteobacteria</taxon>
        <taxon>Enterobacterales</taxon>
        <taxon>Enterobacteriaceae</taxon>
        <taxon>Escherichia</taxon>
    </lineage>
</organism>
<accession>A0A827BBE6</accession>
<dbReference type="EMBL" id="AASHPR010000068">
    <property type="protein sequence ID" value="EFC3527262.1"/>
    <property type="molecule type" value="Genomic_DNA"/>
</dbReference>
<gene>
    <name evidence="1" type="ORF">CTR35_004518</name>
</gene>
<protein>
    <submittedName>
        <fullName evidence="1">Uncharacterized protein</fullName>
    </submittedName>
</protein>